<accession>A0ABM1B9N6</accession>
<sequence>MPKGGKKGLWNKSIKTQTDVTLNDFANSKILTERLRKPALHSFAREVKQFRTSEDKSWYEKDLEEFDSEEQCVKNEEVETFSTEPAGTQREKKSKEEKCGCYYPLDIWFILSEYIHPEDVATFAALCSSAYFVVRTYKFWISIYRRYYKPEISLPEALQPTNIDRPYCLRASVIRSLYYMYPPFTKRLLPVHSTSVDEKLYRLNWARCISLWRVKQGSKWVFYFKFVLKDRCLNNSNGTSVNSQIINKKVKNGCWMSRASSDLSELIENVNINCEEGYCVLCMNCQHFIATPPSVMGCHLAEIRVSLSRDMRNHRIQLGFTSRSYQCSSKGKSFMSGVVLDFDSVEMVQVFNWWHPRYPAWKAS</sequence>
<dbReference type="Proteomes" id="UP000694941">
    <property type="component" value="Unplaced"/>
</dbReference>
<reference evidence="2" key="1">
    <citation type="submission" date="2025-08" db="UniProtKB">
        <authorList>
            <consortium name="RefSeq"/>
        </authorList>
    </citation>
    <scope>IDENTIFICATION</scope>
    <source>
        <tissue evidence="2">Muscle</tissue>
    </source>
</reference>
<protein>
    <submittedName>
        <fullName evidence="2">Transmembrane protein 183-like</fullName>
    </submittedName>
</protein>
<dbReference type="InterPro" id="IPR026509">
    <property type="entry name" value="TMEM183"/>
</dbReference>
<dbReference type="PANTHER" id="PTHR20988:SF2">
    <property type="entry name" value="TRANSMEMBRANE PROTEIN 183A-RELATED"/>
    <property type="match status" value="1"/>
</dbReference>
<proteinExistence type="predicted"/>
<evidence type="ECO:0000313" key="1">
    <source>
        <dbReference type="Proteomes" id="UP000694941"/>
    </source>
</evidence>
<keyword evidence="1" id="KW-1185">Reference proteome</keyword>
<gene>
    <name evidence="2" type="primary">LOC106462294</name>
</gene>
<name>A0ABM1B9N6_LIMPO</name>
<organism evidence="1 2">
    <name type="scientific">Limulus polyphemus</name>
    <name type="common">Atlantic horseshoe crab</name>
    <dbReference type="NCBI Taxonomy" id="6850"/>
    <lineage>
        <taxon>Eukaryota</taxon>
        <taxon>Metazoa</taxon>
        <taxon>Ecdysozoa</taxon>
        <taxon>Arthropoda</taxon>
        <taxon>Chelicerata</taxon>
        <taxon>Merostomata</taxon>
        <taxon>Xiphosura</taxon>
        <taxon>Limulidae</taxon>
        <taxon>Limulus</taxon>
    </lineage>
</organism>
<dbReference type="GeneID" id="106462294"/>
<evidence type="ECO:0000313" key="2">
    <source>
        <dbReference type="RefSeq" id="XP_013777647.1"/>
    </source>
</evidence>
<dbReference type="RefSeq" id="XP_013777647.1">
    <property type="nucleotide sequence ID" value="XM_013922193.2"/>
</dbReference>
<dbReference type="PANTHER" id="PTHR20988">
    <property type="entry name" value="TRANSMEMBRANE PROTEIN 183A-RELATED"/>
    <property type="match status" value="1"/>
</dbReference>